<dbReference type="Proteomes" id="UP000006008">
    <property type="component" value="Unassembled WGS sequence"/>
</dbReference>
<keyword evidence="1" id="KW-0812">Transmembrane</keyword>
<keyword evidence="1" id="KW-1133">Transmembrane helix</keyword>
<evidence type="ECO:0000313" key="3">
    <source>
        <dbReference type="Proteomes" id="UP000006008"/>
    </source>
</evidence>
<sequence length="104" mass="11902">MEDLLIGLLVVGIIMFVVQIVLIVKIISASDNIDRIYHLLYDALQKRTDNTMHKEVSPAPQQTYVQPFTTDEEEEDSSSWKGNIIWLVWIVIGCIALIFILRSL</sequence>
<keyword evidence="1" id="KW-0472">Membrane</keyword>
<comment type="caution">
    <text evidence="2">The sequence shown here is derived from an EMBL/GenBank/DDBJ whole genome shotgun (WGS) entry which is preliminary data.</text>
</comment>
<name>G5H748_9BACT</name>
<keyword evidence="3" id="KW-1185">Reference proteome</keyword>
<dbReference type="HOGENOM" id="CLU_2244251_0_0_10"/>
<protein>
    <submittedName>
        <fullName evidence="2">Uncharacterized protein</fullName>
    </submittedName>
</protein>
<proteinExistence type="predicted"/>
<dbReference type="EMBL" id="ADLD01000009">
    <property type="protein sequence ID" value="EHB92687.1"/>
    <property type="molecule type" value="Genomic_DNA"/>
</dbReference>
<reference evidence="2 3" key="1">
    <citation type="submission" date="2011-08" db="EMBL/GenBank/DDBJ databases">
        <title>The Genome Sequence of Alistipes indistinctus YIT 12060.</title>
        <authorList>
            <consortium name="The Broad Institute Genome Sequencing Platform"/>
            <person name="Earl A."/>
            <person name="Ward D."/>
            <person name="Feldgarden M."/>
            <person name="Gevers D."/>
            <person name="Morotomi M."/>
            <person name="Young S.K."/>
            <person name="Zeng Q."/>
            <person name="Gargeya S."/>
            <person name="Fitzgerald M."/>
            <person name="Haas B."/>
            <person name="Abouelleil A."/>
            <person name="Alvarado L."/>
            <person name="Arachchi H.M."/>
            <person name="Berlin A."/>
            <person name="Brown A."/>
            <person name="Chapman S.B."/>
            <person name="Chen Z."/>
            <person name="Dunbar C."/>
            <person name="Freedman E."/>
            <person name="Gearin G."/>
            <person name="Gellesch M."/>
            <person name="Goldberg J."/>
            <person name="Griggs A."/>
            <person name="Gujja S."/>
            <person name="Heiman D."/>
            <person name="Howarth C."/>
            <person name="Larson L."/>
            <person name="Lui A."/>
            <person name="MacDonald P.J.P."/>
            <person name="Montmayeur A."/>
            <person name="Murphy C."/>
            <person name="Neiman D."/>
            <person name="Pearson M."/>
            <person name="Priest M."/>
            <person name="Roberts A."/>
            <person name="Saif S."/>
            <person name="Shea T."/>
            <person name="Shenoy N."/>
            <person name="Sisk P."/>
            <person name="Stolte C."/>
            <person name="Sykes S."/>
            <person name="Wortman J."/>
            <person name="Nusbaum C."/>
            <person name="Birren B."/>
        </authorList>
    </citation>
    <scope>NUCLEOTIDE SEQUENCE [LARGE SCALE GENOMIC DNA]</scope>
    <source>
        <strain evidence="2 3">YIT 12060</strain>
    </source>
</reference>
<evidence type="ECO:0000313" key="2">
    <source>
        <dbReference type="EMBL" id="EHB92687.1"/>
    </source>
</evidence>
<evidence type="ECO:0000256" key="1">
    <source>
        <dbReference type="SAM" id="Phobius"/>
    </source>
</evidence>
<dbReference type="AlphaFoldDB" id="G5H748"/>
<organism evidence="2 3">
    <name type="scientific">Alistipes indistinctus YIT 12060</name>
    <dbReference type="NCBI Taxonomy" id="742725"/>
    <lineage>
        <taxon>Bacteria</taxon>
        <taxon>Pseudomonadati</taxon>
        <taxon>Bacteroidota</taxon>
        <taxon>Bacteroidia</taxon>
        <taxon>Bacteroidales</taxon>
        <taxon>Rikenellaceae</taxon>
        <taxon>Alistipes</taxon>
    </lineage>
</organism>
<dbReference type="RefSeq" id="WP_009133697.1">
    <property type="nucleotide sequence ID" value="NZ_CP102250.1"/>
</dbReference>
<dbReference type="STRING" id="742725.HMPREF9450_00891"/>
<dbReference type="GeneID" id="92816094"/>
<feature type="transmembrane region" description="Helical" evidence="1">
    <location>
        <begin position="6"/>
        <end position="27"/>
    </location>
</feature>
<gene>
    <name evidence="2" type="ORF">HMPREF9450_00891</name>
</gene>
<feature type="transmembrane region" description="Helical" evidence="1">
    <location>
        <begin position="84"/>
        <end position="101"/>
    </location>
</feature>
<accession>G5H748</accession>